<feature type="domain" description="Cation efflux protein transmembrane" evidence="10">
    <location>
        <begin position="38"/>
        <end position="109"/>
    </location>
</feature>
<evidence type="ECO:0000256" key="3">
    <source>
        <dbReference type="ARBA" id="ARBA00022448"/>
    </source>
</evidence>
<evidence type="ECO:0000256" key="2">
    <source>
        <dbReference type="ARBA" id="ARBA00008873"/>
    </source>
</evidence>
<evidence type="ECO:0000256" key="6">
    <source>
        <dbReference type="ARBA" id="ARBA00022989"/>
    </source>
</evidence>
<feature type="transmembrane region" description="Helical" evidence="9">
    <location>
        <begin position="51"/>
        <end position="74"/>
    </location>
</feature>
<dbReference type="InterPro" id="IPR027470">
    <property type="entry name" value="Cation_efflux_CTD"/>
</dbReference>
<evidence type="ECO:0000259" key="11">
    <source>
        <dbReference type="Pfam" id="PF16916"/>
    </source>
</evidence>
<keyword evidence="4 9" id="KW-0812">Transmembrane</keyword>
<dbReference type="PANTHER" id="PTHR11562:SF17">
    <property type="entry name" value="RE54080P-RELATED"/>
    <property type="match status" value="1"/>
</dbReference>
<evidence type="ECO:0000256" key="8">
    <source>
        <dbReference type="ARBA" id="ARBA00023136"/>
    </source>
</evidence>
<dbReference type="GO" id="GO:0098771">
    <property type="term" value="P:inorganic ion homeostasis"/>
    <property type="evidence" value="ECO:0007669"/>
    <property type="project" value="UniProtKB-ARBA"/>
</dbReference>
<dbReference type="Pfam" id="PF01545">
    <property type="entry name" value="Cation_efflux"/>
    <property type="match status" value="1"/>
</dbReference>
<keyword evidence="8 9" id="KW-0472">Membrane</keyword>
<dbReference type="AlphaFoldDB" id="A0A4P9VYK4"/>
<dbReference type="Proteomes" id="UP000269721">
    <property type="component" value="Unassembled WGS sequence"/>
</dbReference>
<evidence type="ECO:0000256" key="4">
    <source>
        <dbReference type="ARBA" id="ARBA00022692"/>
    </source>
</evidence>
<dbReference type="GO" id="GO:0030003">
    <property type="term" value="P:intracellular monoatomic cation homeostasis"/>
    <property type="evidence" value="ECO:0007669"/>
    <property type="project" value="UniProtKB-ARBA"/>
</dbReference>
<dbReference type="InterPro" id="IPR027469">
    <property type="entry name" value="Cation_efflux_TMD_sf"/>
</dbReference>
<dbReference type="GO" id="GO:0005385">
    <property type="term" value="F:zinc ion transmembrane transporter activity"/>
    <property type="evidence" value="ECO:0007669"/>
    <property type="project" value="TreeGrafter"/>
</dbReference>
<dbReference type="PANTHER" id="PTHR11562">
    <property type="entry name" value="CATION EFFLUX PROTEIN/ ZINC TRANSPORTER"/>
    <property type="match status" value="1"/>
</dbReference>
<feature type="transmembrane region" description="Helical" evidence="9">
    <location>
        <begin position="80"/>
        <end position="101"/>
    </location>
</feature>
<dbReference type="InterPro" id="IPR002524">
    <property type="entry name" value="Cation_efflux"/>
</dbReference>
<evidence type="ECO:0000256" key="7">
    <source>
        <dbReference type="ARBA" id="ARBA00023065"/>
    </source>
</evidence>
<dbReference type="Gene3D" id="1.20.1510.10">
    <property type="entry name" value="Cation efflux protein transmembrane domain"/>
    <property type="match status" value="1"/>
</dbReference>
<dbReference type="GO" id="GO:0005886">
    <property type="term" value="C:plasma membrane"/>
    <property type="evidence" value="ECO:0007669"/>
    <property type="project" value="TreeGrafter"/>
</dbReference>
<proteinExistence type="inferred from homology"/>
<name>A0A4P9VYK4_9FUNG</name>
<evidence type="ECO:0000313" key="13">
    <source>
        <dbReference type="Proteomes" id="UP000269721"/>
    </source>
</evidence>
<accession>A0A4P9VYK4</accession>
<keyword evidence="5" id="KW-0862">Zinc</keyword>
<dbReference type="NCBIfam" id="TIGR01297">
    <property type="entry name" value="CDF"/>
    <property type="match status" value="1"/>
</dbReference>
<reference evidence="13" key="1">
    <citation type="journal article" date="2018" name="Nat. Microbiol.">
        <title>Leveraging single-cell genomics to expand the fungal tree of life.</title>
        <authorList>
            <person name="Ahrendt S.R."/>
            <person name="Quandt C.A."/>
            <person name="Ciobanu D."/>
            <person name="Clum A."/>
            <person name="Salamov A."/>
            <person name="Andreopoulos B."/>
            <person name="Cheng J.F."/>
            <person name="Woyke T."/>
            <person name="Pelin A."/>
            <person name="Henrissat B."/>
            <person name="Reynolds N.K."/>
            <person name="Benny G.L."/>
            <person name="Smith M.E."/>
            <person name="James T.Y."/>
            <person name="Grigoriev I.V."/>
        </authorList>
    </citation>
    <scope>NUCLEOTIDE SEQUENCE [LARGE SCALE GENOMIC DNA]</scope>
</reference>
<keyword evidence="13" id="KW-1185">Reference proteome</keyword>
<evidence type="ECO:0000256" key="1">
    <source>
        <dbReference type="ARBA" id="ARBA00004141"/>
    </source>
</evidence>
<dbReference type="OrthoDB" id="9944568at2759"/>
<protein>
    <submittedName>
        <fullName evidence="12">Cation efflux family-domain-containing protein</fullName>
    </submittedName>
</protein>
<dbReference type="SUPFAM" id="SSF160240">
    <property type="entry name" value="Cation efflux protein cytoplasmic domain-like"/>
    <property type="match status" value="1"/>
</dbReference>
<feature type="domain" description="Cation efflux protein cytoplasmic" evidence="11">
    <location>
        <begin position="115"/>
        <end position="195"/>
    </location>
</feature>
<evidence type="ECO:0000313" key="12">
    <source>
        <dbReference type="EMBL" id="RKO83843.1"/>
    </source>
</evidence>
<dbReference type="SUPFAM" id="SSF161111">
    <property type="entry name" value="Cation efflux protein transmembrane domain-like"/>
    <property type="match status" value="1"/>
</dbReference>
<comment type="similarity">
    <text evidence="2">Belongs to the cation diffusion facilitator (CDF) transporter (TC 2.A.4) family. SLC30A subfamily.</text>
</comment>
<organism evidence="12 13">
    <name type="scientific">Blyttiomyces helicus</name>
    <dbReference type="NCBI Taxonomy" id="388810"/>
    <lineage>
        <taxon>Eukaryota</taxon>
        <taxon>Fungi</taxon>
        <taxon>Fungi incertae sedis</taxon>
        <taxon>Chytridiomycota</taxon>
        <taxon>Chytridiomycota incertae sedis</taxon>
        <taxon>Chytridiomycetes</taxon>
        <taxon>Chytridiomycetes incertae sedis</taxon>
        <taxon>Blyttiomyces</taxon>
    </lineage>
</organism>
<evidence type="ECO:0000256" key="5">
    <source>
        <dbReference type="ARBA" id="ARBA00022906"/>
    </source>
</evidence>
<gene>
    <name evidence="12" type="ORF">BDK51DRAFT_33239</name>
</gene>
<dbReference type="InterPro" id="IPR058533">
    <property type="entry name" value="Cation_efflux_TM"/>
</dbReference>
<dbReference type="InterPro" id="IPR036837">
    <property type="entry name" value="Cation_efflux_CTD_sf"/>
</dbReference>
<dbReference type="EMBL" id="ML000776">
    <property type="protein sequence ID" value="RKO83843.1"/>
    <property type="molecule type" value="Genomic_DNA"/>
</dbReference>
<keyword evidence="3" id="KW-0813">Transport</keyword>
<keyword evidence="7" id="KW-0406">Ion transport</keyword>
<dbReference type="InterPro" id="IPR050681">
    <property type="entry name" value="CDF/SLC30A"/>
</dbReference>
<evidence type="ECO:0000256" key="9">
    <source>
        <dbReference type="SAM" id="Phobius"/>
    </source>
</evidence>
<comment type="subcellular location">
    <subcellularLocation>
        <location evidence="1">Membrane</location>
        <topology evidence="1">Multi-pass membrane protein</topology>
    </subcellularLocation>
</comment>
<keyword evidence="5" id="KW-0864">Zinc transport</keyword>
<sequence length="223" mass="23971">MDTRTAITLTAVTRTTMATLMAMATHMMTTTTRSTDTDTTMSTTNINVQSAAIHVIGDLLSSIGVLIAAFAIWINPDLTILDPICTFVFSVFVLATTIQLMSNSLKVLMEATPFDIDSEEVVEQLLKIDGVADVHDLHVWNLTVGKVSLSAHVTIHPTNANGPVTVDDYIAILAKSQSMLCSRYGIHHATIQLETSAGVENVDVNSSSPPSVLHCQPVMCRTG</sequence>
<keyword evidence="6 9" id="KW-1133">Transmembrane helix</keyword>
<dbReference type="Pfam" id="PF16916">
    <property type="entry name" value="ZT_dimer"/>
    <property type="match status" value="1"/>
</dbReference>
<evidence type="ECO:0000259" key="10">
    <source>
        <dbReference type="Pfam" id="PF01545"/>
    </source>
</evidence>